<keyword evidence="3" id="KW-1185">Reference proteome</keyword>
<dbReference type="InterPro" id="IPR029044">
    <property type="entry name" value="Nucleotide-diphossugar_trans"/>
</dbReference>
<dbReference type="EC" id="2.4.-.-" evidence="2"/>
<dbReference type="CDD" id="cd00761">
    <property type="entry name" value="Glyco_tranf_GTA_type"/>
    <property type="match status" value="1"/>
</dbReference>
<keyword evidence="2" id="KW-0328">Glycosyltransferase</keyword>
<dbReference type="Pfam" id="PF00535">
    <property type="entry name" value="Glycos_transf_2"/>
    <property type="match status" value="1"/>
</dbReference>
<comment type="caution">
    <text evidence="2">The sequence shown here is derived from an EMBL/GenBank/DDBJ whole genome shotgun (WGS) entry which is preliminary data.</text>
</comment>
<dbReference type="InterPro" id="IPR001173">
    <property type="entry name" value="Glyco_trans_2-like"/>
</dbReference>
<reference evidence="2 3" key="1">
    <citation type="submission" date="2023-05" db="EMBL/GenBank/DDBJ databases">
        <title>Chelatococcus sp. nov., a moderately thermophilic bacterium isolated from hot spring microbial mat.</title>
        <authorList>
            <person name="Hu C.-J."/>
            <person name="Li W.-J."/>
        </authorList>
    </citation>
    <scope>NUCLEOTIDE SEQUENCE [LARGE SCALE GENOMIC DNA]</scope>
    <source>
        <strain evidence="2 3">SYSU G07232</strain>
    </source>
</reference>
<protein>
    <submittedName>
        <fullName evidence="2">Glycosyltransferase family A protein</fullName>
        <ecNumber evidence="2">2.4.-.-</ecNumber>
    </submittedName>
</protein>
<dbReference type="Gene3D" id="3.90.550.10">
    <property type="entry name" value="Spore Coat Polysaccharide Biosynthesis Protein SpsA, Chain A"/>
    <property type="match status" value="1"/>
</dbReference>
<dbReference type="PANTHER" id="PTHR22916">
    <property type="entry name" value="GLYCOSYLTRANSFERASE"/>
    <property type="match status" value="1"/>
</dbReference>
<evidence type="ECO:0000313" key="2">
    <source>
        <dbReference type="EMBL" id="MDJ1157087.1"/>
    </source>
</evidence>
<dbReference type="SUPFAM" id="SSF53448">
    <property type="entry name" value="Nucleotide-diphospho-sugar transferases"/>
    <property type="match status" value="1"/>
</dbReference>
<dbReference type="Proteomes" id="UP001321492">
    <property type="component" value="Unassembled WGS sequence"/>
</dbReference>
<keyword evidence="2" id="KW-0808">Transferase</keyword>
<evidence type="ECO:0000259" key="1">
    <source>
        <dbReference type="Pfam" id="PF00535"/>
    </source>
</evidence>
<feature type="domain" description="Glycosyltransferase 2-like" evidence="1">
    <location>
        <begin position="21"/>
        <end position="140"/>
    </location>
</feature>
<accession>A0ABT7ADK8</accession>
<dbReference type="EMBL" id="JASJEV010000001">
    <property type="protein sequence ID" value="MDJ1157087.1"/>
    <property type="molecule type" value="Genomic_DNA"/>
</dbReference>
<dbReference type="PANTHER" id="PTHR22916:SF3">
    <property type="entry name" value="UDP-GLCNAC:BETAGAL BETA-1,3-N-ACETYLGLUCOSAMINYLTRANSFERASE-LIKE PROTEIN 1"/>
    <property type="match status" value="1"/>
</dbReference>
<proteinExistence type="predicted"/>
<dbReference type="GO" id="GO:0016757">
    <property type="term" value="F:glycosyltransferase activity"/>
    <property type="evidence" value="ECO:0007669"/>
    <property type="project" value="UniProtKB-KW"/>
</dbReference>
<gene>
    <name evidence="2" type="ORF">QNA08_02395</name>
</gene>
<organism evidence="2 3">
    <name type="scientific">Chelatococcus albus</name>
    <dbReference type="NCBI Taxonomy" id="3047466"/>
    <lineage>
        <taxon>Bacteria</taxon>
        <taxon>Pseudomonadati</taxon>
        <taxon>Pseudomonadota</taxon>
        <taxon>Alphaproteobacteria</taxon>
        <taxon>Hyphomicrobiales</taxon>
        <taxon>Chelatococcaceae</taxon>
        <taxon>Chelatococcus</taxon>
    </lineage>
</organism>
<evidence type="ECO:0000313" key="3">
    <source>
        <dbReference type="Proteomes" id="UP001321492"/>
    </source>
</evidence>
<name>A0ABT7ADK8_9HYPH</name>
<dbReference type="RefSeq" id="WP_283739063.1">
    <property type="nucleotide sequence ID" value="NZ_JASJEV010000001.1"/>
</dbReference>
<sequence>MDGPAVELEAAPLQRPAPDISIVMSAYNERHWLPACIDAALAQTHASFEFLIVDDASTDSSRALLGRYDDPRLVIICRDTRNGWLNNVNALCAQAKGRLIKLMCPDDVMRPDCLERGWRFFCAHPEVGYIFTSHVDIDERGAPLETKPLFEGPPILSGAEADRVSFLKGCLMSTSGLFVPRERWREAGGMRDLSRRNPDRWPNVEDYELMVRLQERHPVGFIDEPLVEIRRHTQQVLKNPIAKSIFVETDLKVVTMLAERLARSKVLSEAEVRDRIMSKVADYMMTAAVFLRAGHWSTARMIVAHVFRTVPVHRWGLAWTWRQLMPYLARRARRLFAAGRHP</sequence>